<dbReference type="Gene3D" id="1.10.10.2830">
    <property type="match status" value="1"/>
</dbReference>
<dbReference type="GO" id="GO:0007059">
    <property type="term" value="P:chromosome segregation"/>
    <property type="evidence" value="ECO:0007669"/>
    <property type="project" value="TreeGrafter"/>
</dbReference>
<evidence type="ECO:0000259" key="3">
    <source>
        <dbReference type="SMART" id="SM00470"/>
    </source>
</evidence>
<dbReference type="SUPFAM" id="SSF109709">
    <property type="entry name" value="KorB DNA-binding domain-like"/>
    <property type="match status" value="1"/>
</dbReference>
<dbReference type="NCBIfam" id="TIGR00180">
    <property type="entry name" value="parB_part"/>
    <property type="match status" value="1"/>
</dbReference>
<dbReference type="SUPFAM" id="SSF110849">
    <property type="entry name" value="ParB/Sulfiredoxin"/>
    <property type="match status" value="1"/>
</dbReference>
<evidence type="ECO:0000256" key="1">
    <source>
        <dbReference type="ARBA" id="ARBA00006295"/>
    </source>
</evidence>
<dbReference type="EMBL" id="MTEI01000003">
    <property type="protein sequence ID" value="OQW88878.1"/>
    <property type="molecule type" value="Genomic_DNA"/>
</dbReference>
<dbReference type="InterPro" id="IPR036086">
    <property type="entry name" value="ParB/Sulfiredoxin_sf"/>
</dbReference>
<dbReference type="GO" id="GO:0003677">
    <property type="term" value="F:DNA binding"/>
    <property type="evidence" value="ECO:0007669"/>
    <property type="project" value="InterPro"/>
</dbReference>
<protein>
    <submittedName>
        <fullName evidence="4">Chromosome partitioning protein ParB</fullName>
    </submittedName>
</protein>
<dbReference type="Pfam" id="PF07506">
    <property type="entry name" value="RepB"/>
    <property type="match status" value="1"/>
</dbReference>
<feature type="region of interest" description="Disordered" evidence="2">
    <location>
        <begin position="210"/>
        <end position="230"/>
    </location>
</feature>
<dbReference type="SMART" id="SM00470">
    <property type="entry name" value="ParB"/>
    <property type="match status" value="1"/>
</dbReference>
<evidence type="ECO:0000313" key="5">
    <source>
        <dbReference type="Proteomes" id="UP000192505"/>
    </source>
</evidence>
<dbReference type="AlphaFoldDB" id="A0A1W9KWE2"/>
<proteinExistence type="inferred from homology"/>
<sequence length="300" mass="33466">MPENKIASSVQVIPVDRIDVLNTRDRNGNVFGEIVENIKSVGLKKPISVTPRIAPDGSERYLLVCGEGRLKAFRALGESSIPAMVIDVSDEDAYIMSLAENIARRHYRPMELLAGIRHLRDQGNDRKTIVKKTGLSPEYVSGILTLLQHGEEQLLVAVQQGRLPIHAALTIVGAGEDDQAIQSALQDAYESGKLRGKSLFQARRVIERMQTAGQTGARKSRKRNGEVSASSLVRSYQKEVERQQTIVKRAEDAQRRILFVIEALRHLLAVDGFTQILRKERLDTLPKYLAERVWPTGNKA</sequence>
<comment type="similarity">
    <text evidence="1">Belongs to the ParB family.</text>
</comment>
<gene>
    <name evidence="4" type="ORF">BWK72_08060</name>
</gene>
<evidence type="ECO:0000256" key="2">
    <source>
        <dbReference type="SAM" id="MobiDB-lite"/>
    </source>
</evidence>
<organism evidence="4 5">
    <name type="scientific">Rhodoferax ferrireducens</name>
    <dbReference type="NCBI Taxonomy" id="192843"/>
    <lineage>
        <taxon>Bacteria</taxon>
        <taxon>Pseudomonadati</taxon>
        <taxon>Pseudomonadota</taxon>
        <taxon>Betaproteobacteria</taxon>
        <taxon>Burkholderiales</taxon>
        <taxon>Comamonadaceae</taxon>
        <taxon>Rhodoferax</taxon>
    </lineage>
</organism>
<accession>A0A1W9KWE2</accession>
<dbReference type="InterPro" id="IPR050336">
    <property type="entry name" value="Chromosome_partition/occlusion"/>
</dbReference>
<feature type="domain" description="ParB-like N-terminal" evidence="3">
    <location>
        <begin position="11"/>
        <end position="102"/>
    </location>
</feature>
<dbReference type="PANTHER" id="PTHR33375:SF1">
    <property type="entry name" value="CHROMOSOME-PARTITIONING PROTEIN PARB-RELATED"/>
    <property type="match status" value="1"/>
</dbReference>
<dbReference type="InterPro" id="IPR004437">
    <property type="entry name" value="ParB/RepB/Spo0J"/>
</dbReference>
<dbReference type="InterPro" id="IPR011111">
    <property type="entry name" value="Plasmid_RepB"/>
</dbReference>
<evidence type="ECO:0000313" key="4">
    <source>
        <dbReference type="EMBL" id="OQW88878.1"/>
    </source>
</evidence>
<dbReference type="GO" id="GO:0005694">
    <property type="term" value="C:chromosome"/>
    <property type="evidence" value="ECO:0007669"/>
    <property type="project" value="TreeGrafter"/>
</dbReference>
<dbReference type="CDD" id="cd16411">
    <property type="entry name" value="ParB_N_like"/>
    <property type="match status" value="1"/>
</dbReference>
<dbReference type="PANTHER" id="PTHR33375">
    <property type="entry name" value="CHROMOSOME-PARTITIONING PROTEIN PARB-RELATED"/>
    <property type="match status" value="1"/>
</dbReference>
<name>A0A1W9KWE2_9BURK</name>
<dbReference type="Proteomes" id="UP000192505">
    <property type="component" value="Unassembled WGS sequence"/>
</dbReference>
<reference evidence="4 5" key="1">
    <citation type="submission" date="2017-01" db="EMBL/GenBank/DDBJ databases">
        <title>Novel large sulfur bacteria in the metagenomes of groundwater-fed chemosynthetic microbial mats in the Lake Huron basin.</title>
        <authorList>
            <person name="Sharrar A.M."/>
            <person name="Flood B.E."/>
            <person name="Bailey J.V."/>
            <person name="Jones D.S."/>
            <person name="Biddanda B."/>
            <person name="Ruberg S.A."/>
            <person name="Marcus D.N."/>
            <person name="Dick G.J."/>
        </authorList>
    </citation>
    <scope>NUCLEOTIDE SEQUENCE [LARGE SCALE GENOMIC DNA]</scope>
    <source>
        <strain evidence="4">A7</strain>
    </source>
</reference>
<comment type="caution">
    <text evidence="4">The sequence shown here is derived from an EMBL/GenBank/DDBJ whole genome shotgun (WGS) entry which is preliminary data.</text>
</comment>
<dbReference type="Pfam" id="PF02195">
    <property type="entry name" value="ParB_N"/>
    <property type="match status" value="1"/>
</dbReference>
<dbReference type="Gene3D" id="3.90.1530.30">
    <property type="match status" value="1"/>
</dbReference>
<dbReference type="InterPro" id="IPR003115">
    <property type="entry name" value="ParB_N"/>
</dbReference>